<proteinExistence type="inferred from homology"/>
<keyword evidence="2" id="KW-0456">Lyase</keyword>
<dbReference type="GO" id="GO:0016740">
    <property type="term" value="F:transferase activity"/>
    <property type="evidence" value="ECO:0007669"/>
    <property type="project" value="UniProtKB-KW"/>
</dbReference>
<accession>A0A235FEA5</accession>
<evidence type="ECO:0000313" key="5">
    <source>
        <dbReference type="EMBL" id="OYD59542.1"/>
    </source>
</evidence>
<organism evidence="5 6">
    <name type="scientific">Fictibacillus aquaticus</name>
    <dbReference type="NCBI Taxonomy" id="2021314"/>
    <lineage>
        <taxon>Bacteria</taxon>
        <taxon>Bacillati</taxon>
        <taxon>Bacillota</taxon>
        <taxon>Bacilli</taxon>
        <taxon>Bacillales</taxon>
        <taxon>Fictibacillaceae</taxon>
        <taxon>Fictibacillus</taxon>
    </lineage>
</organism>
<evidence type="ECO:0000259" key="4">
    <source>
        <dbReference type="Pfam" id="PF01965"/>
    </source>
</evidence>
<dbReference type="OrthoDB" id="9792284at2"/>
<name>A0A235FEA5_9BACL</name>
<evidence type="ECO:0000256" key="3">
    <source>
        <dbReference type="ARBA" id="ARBA00038493"/>
    </source>
</evidence>
<gene>
    <name evidence="5" type="ORF">CGZ90_06520</name>
</gene>
<keyword evidence="5" id="KW-0808">Transferase</keyword>
<dbReference type="PANTHER" id="PTHR48094">
    <property type="entry name" value="PROTEIN/NUCLEIC ACID DEGLYCASE DJ-1-RELATED"/>
    <property type="match status" value="1"/>
</dbReference>
<dbReference type="SUPFAM" id="SSF52317">
    <property type="entry name" value="Class I glutamine amidotransferase-like"/>
    <property type="match status" value="1"/>
</dbReference>
<dbReference type="InterPro" id="IPR050325">
    <property type="entry name" value="Prot/Nucl_acid_deglycase"/>
</dbReference>
<dbReference type="GO" id="GO:0005737">
    <property type="term" value="C:cytoplasm"/>
    <property type="evidence" value="ECO:0007669"/>
    <property type="project" value="TreeGrafter"/>
</dbReference>
<dbReference type="EMBL" id="NOII01000001">
    <property type="protein sequence ID" value="OYD59542.1"/>
    <property type="molecule type" value="Genomic_DNA"/>
</dbReference>
<evidence type="ECO:0000256" key="2">
    <source>
        <dbReference type="ARBA" id="ARBA00023239"/>
    </source>
</evidence>
<keyword evidence="1" id="KW-0346">Stress response</keyword>
<reference evidence="5 6" key="1">
    <citation type="submission" date="2017-07" db="EMBL/GenBank/DDBJ databases">
        <title>Fictibacillus sp. nov. GDSW-R2A3 Genome sequencing and assembly.</title>
        <authorList>
            <person name="Mayilraj S."/>
        </authorList>
    </citation>
    <scope>NUCLEOTIDE SEQUENCE [LARGE SCALE GENOMIC DNA]</scope>
    <source>
        <strain evidence="5 6">GDSW-R2A3</strain>
    </source>
</reference>
<evidence type="ECO:0000313" key="6">
    <source>
        <dbReference type="Proteomes" id="UP000215059"/>
    </source>
</evidence>
<protein>
    <submittedName>
        <fullName evidence="5">Glutamine amidotransferase</fullName>
    </submittedName>
</protein>
<dbReference type="PANTHER" id="PTHR48094:SF11">
    <property type="entry name" value="GLUTATHIONE-INDEPENDENT GLYOXALASE HSP31-RELATED"/>
    <property type="match status" value="1"/>
</dbReference>
<keyword evidence="5" id="KW-0315">Glutamine amidotransferase</keyword>
<sequence>MTKRILIVVTNHGKIGSNDTGLWLEEFAVPFNQFKKQDYDITVKSIKGGDIPLDPNSLEGINEGEYKEAISNLKNTKPLNSADALGYDAIYLPGGHGTVFDFPNSPELKEVVSQMAQTNKVIGSVCHGPAGLTTAVMKDGEPIVKGRKVTGFTNEEEEEMKLTQEVPFLLETKLRELGAEYVRGGKWEDYTVADGTLVTGQNPQSSLSTAQKMIEILESAE</sequence>
<dbReference type="GO" id="GO:0019172">
    <property type="term" value="F:glyoxalase III activity"/>
    <property type="evidence" value="ECO:0007669"/>
    <property type="project" value="TreeGrafter"/>
</dbReference>
<keyword evidence="6" id="KW-1185">Reference proteome</keyword>
<feature type="domain" description="DJ-1/PfpI" evidence="4">
    <location>
        <begin position="26"/>
        <end position="215"/>
    </location>
</feature>
<dbReference type="Pfam" id="PF01965">
    <property type="entry name" value="DJ-1_PfpI"/>
    <property type="match status" value="1"/>
</dbReference>
<dbReference type="AlphaFoldDB" id="A0A235FEA5"/>
<dbReference type="GO" id="GO:0019243">
    <property type="term" value="P:methylglyoxal catabolic process to D-lactate via S-lactoyl-glutathione"/>
    <property type="evidence" value="ECO:0007669"/>
    <property type="project" value="TreeGrafter"/>
</dbReference>
<dbReference type="CDD" id="cd03141">
    <property type="entry name" value="GATase1_Hsp31_like"/>
    <property type="match status" value="1"/>
</dbReference>
<dbReference type="InterPro" id="IPR002818">
    <property type="entry name" value="DJ-1/PfpI"/>
</dbReference>
<dbReference type="RefSeq" id="WP_094251503.1">
    <property type="nucleotide sequence ID" value="NZ_JBHLXL010000001.1"/>
</dbReference>
<dbReference type="Gene3D" id="3.40.50.880">
    <property type="match status" value="1"/>
</dbReference>
<dbReference type="InterPro" id="IPR029062">
    <property type="entry name" value="Class_I_gatase-like"/>
</dbReference>
<comment type="caution">
    <text evidence="5">The sequence shown here is derived from an EMBL/GenBank/DDBJ whole genome shotgun (WGS) entry which is preliminary data.</text>
</comment>
<dbReference type="Proteomes" id="UP000215059">
    <property type="component" value="Unassembled WGS sequence"/>
</dbReference>
<evidence type="ECO:0000256" key="1">
    <source>
        <dbReference type="ARBA" id="ARBA00023016"/>
    </source>
</evidence>
<comment type="similarity">
    <text evidence="3">Belongs to the peptidase C56 family. HSP31-like subfamily.</text>
</comment>